<keyword evidence="1" id="KW-0472">Membrane</keyword>
<evidence type="ECO:0000256" key="1">
    <source>
        <dbReference type="SAM" id="Phobius"/>
    </source>
</evidence>
<name>A0ABS0N800_9NEIS</name>
<dbReference type="EMBL" id="JACSGR010000001">
    <property type="protein sequence ID" value="MBH5328423.1"/>
    <property type="molecule type" value="Genomic_DNA"/>
</dbReference>
<feature type="transmembrane region" description="Helical" evidence="1">
    <location>
        <begin position="97"/>
        <end position="119"/>
    </location>
</feature>
<keyword evidence="1" id="KW-0812">Transmembrane</keyword>
<feature type="transmembrane region" description="Helical" evidence="1">
    <location>
        <begin position="51"/>
        <end position="76"/>
    </location>
</feature>
<dbReference type="RefSeq" id="WP_197902324.1">
    <property type="nucleotide sequence ID" value="NZ_JACSGR010000001.1"/>
</dbReference>
<dbReference type="Proteomes" id="UP000768471">
    <property type="component" value="Unassembled WGS sequence"/>
</dbReference>
<sequence length="177" mass="19919">MKQSGAYSALRSFGYGLAIVAVIIVSFAAAVANFLLIWVVPLAFAADPDDFMLIMIFWVFMIGPLVAFAVSLYLVIKFFAPAMFFPEEDTKTKYMPYGIQDIFSLVASCIGITAIFQIQKTPFTDLVKYHWAPPLFVIWGWVVIRSVRYVVWKLRLEAKQAASQTPAPPEDRPNHSN</sequence>
<accession>A0ABS0N800</accession>
<feature type="transmembrane region" description="Helical" evidence="1">
    <location>
        <begin position="131"/>
        <end position="151"/>
    </location>
</feature>
<feature type="transmembrane region" description="Helical" evidence="1">
    <location>
        <begin position="12"/>
        <end position="39"/>
    </location>
</feature>
<reference evidence="2 3" key="1">
    <citation type="submission" date="2020-09" db="EMBL/GenBank/DDBJ databases">
        <title>Eikenella S3660 sp. nov., isolated from a throat swab.</title>
        <authorList>
            <person name="Buhl M."/>
        </authorList>
    </citation>
    <scope>NUCLEOTIDE SEQUENCE [LARGE SCALE GENOMIC DNA]</scope>
    <source>
        <strain evidence="2 3">S3360</strain>
    </source>
</reference>
<comment type="caution">
    <text evidence="2">The sequence shown here is derived from an EMBL/GenBank/DDBJ whole genome shotgun (WGS) entry which is preliminary data.</text>
</comment>
<keyword evidence="3" id="KW-1185">Reference proteome</keyword>
<gene>
    <name evidence="2" type="ORF">H9Q10_01890</name>
</gene>
<organism evidence="2 3">
    <name type="scientific">Eikenella glucosivorans</name>
    <dbReference type="NCBI Taxonomy" id="2766967"/>
    <lineage>
        <taxon>Bacteria</taxon>
        <taxon>Pseudomonadati</taxon>
        <taxon>Pseudomonadota</taxon>
        <taxon>Betaproteobacteria</taxon>
        <taxon>Neisseriales</taxon>
        <taxon>Neisseriaceae</taxon>
        <taxon>Eikenella</taxon>
    </lineage>
</organism>
<protein>
    <submittedName>
        <fullName evidence="2">Uncharacterized protein</fullName>
    </submittedName>
</protein>
<evidence type="ECO:0000313" key="3">
    <source>
        <dbReference type="Proteomes" id="UP000768471"/>
    </source>
</evidence>
<keyword evidence="1" id="KW-1133">Transmembrane helix</keyword>
<evidence type="ECO:0000313" key="2">
    <source>
        <dbReference type="EMBL" id="MBH5328423.1"/>
    </source>
</evidence>
<proteinExistence type="predicted"/>